<keyword evidence="2" id="KW-0813">Transport</keyword>
<dbReference type="CDD" id="cd17321">
    <property type="entry name" value="MFS_MMR_MDR_like"/>
    <property type="match status" value="1"/>
</dbReference>
<evidence type="ECO:0000256" key="9">
    <source>
        <dbReference type="SAM" id="Phobius"/>
    </source>
</evidence>
<name>A0AAD1IK68_9MYCO</name>
<dbReference type="PANTHER" id="PTHR23501">
    <property type="entry name" value="MAJOR FACILITATOR SUPERFAMILY"/>
    <property type="match status" value="1"/>
</dbReference>
<dbReference type="AlphaFoldDB" id="A0AAD1IK68"/>
<evidence type="ECO:0000313" key="11">
    <source>
        <dbReference type="EMBL" id="BBY16286.1"/>
    </source>
</evidence>
<keyword evidence="3" id="KW-1003">Cell membrane</keyword>
<feature type="region of interest" description="Disordered" evidence="8">
    <location>
        <begin position="523"/>
        <end position="555"/>
    </location>
</feature>
<evidence type="ECO:0000256" key="8">
    <source>
        <dbReference type="SAM" id="MobiDB-lite"/>
    </source>
</evidence>
<protein>
    <recommendedName>
        <fullName evidence="7">MFS-type drug efflux transporter P55</fullName>
    </recommendedName>
</protein>
<dbReference type="InterPro" id="IPR036259">
    <property type="entry name" value="MFS_trans_sf"/>
</dbReference>
<dbReference type="Gene3D" id="1.20.1250.20">
    <property type="entry name" value="MFS general substrate transporter like domains"/>
    <property type="match status" value="1"/>
</dbReference>
<comment type="subcellular location">
    <subcellularLocation>
        <location evidence="1">Cell inner membrane</location>
        <topology evidence="1">Multi-pass membrane protein</topology>
    </subcellularLocation>
</comment>
<dbReference type="GO" id="GO:0022857">
    <property type="term" value="F:transmembrane transporter activity"/>
    <property type="evidence" value="ECO:0007669"/>
    <property type="project" value="InterPro"/>
</dbReference>
<dbReference type="Pfam" id="PF07690">
    <property type="entry name" value="MFS_1"/>
    <property type="match status" value="1"/>
</dbReference>
<dbReference type="InterPro" id="IPR011701">
    <property type="entry name" value="MFS"/>
</dbReference>
<dbReference type="Proteomes" id="UP000466607">
    <property type="component" value="Chromosome"/>
</dbReference>
<feature type="transmembrane region" description="Helical" evidence="9">
    <location>
        <begin position="208"/>
        <end position="229"/>
    </location>
</feature>
<sequence>MTSAATDPATTSRSRRIAISAGSLAVLLGALDTYVVVTIIRDIMFDIGIAINQIQRVTPIITWYLLGYIAAMPLLGRASDRFGRKFVLQLSLAGFALGSVITALSNDLIPMVIGRTIQGTASGALLPVTLALAADLWAARNRASVLGGIGAAQELGSVLGPLYGIAVVAALNTWRDVFWINVPLAAIAMVMIHFSLPARQKSDRPERVDVAGGLLLALALGMAVIGLYNPAPDGKQILPPYGPPVLIGAAVAAVAFFVWERFARTRLIEPAGVHFRPFLAALGASLCAGAALMVTLVNVELFGQGILGQSQNEAAFLLLRFLVALPIGALLGGWLASRVGDRLVAFAGLLIAAGGYFLISKWPVDLLSARHDLGFISLPVLDTDLVIAGIGLGLVIGPLTSATLRVVPAAQHGIASAAVVVARMIGMLIGIAALSAWGLYRLNQHLQTLPFPPGADTLAERLAAEADRYRAAYVLQYGDIFMVTVVVCIVGALLGLLISGRHEHADEPIDGIDEADVAADDTPTQFINVAGGPSDGDQTAQLPRQTPPGRHRHDG</sequence>
<feature type="transmembrane region" description="Helical" evidence="9">
    <location>
        <begin position="317"/>
        <end position="336"/>
    </location>
</feature>
<dbReference type="PROSITE" id="PS50850">
    <property type="entry name" value="MFS"/>
    <property type="match status" value="1"/>
</dbReference>
<feature type="transmembrane region" description="Helical" evidence="9">
    <location>
        <begin position="279"/>
        <end position="297"/>
    </location>
</feature>
<organism evidence="11 12">
    <name type="scientific">Mycolicibacterium litorale</name>
    <dbReference type="NCBI Taxonomy" id="758802"/>
    <lineage>
        <taxon>Bacteria</taxon>
        <taxon>Bacillati</taxon>
        <taxon>Actinomycetota</taxon>
        <taxon>Actinomycetes</taxon>
        <taxon>Mycobacteriales</taxon>
        <taxon>Mycobacteriaceae</taxon>
        <taxon>Mycolicibacterium</taxon>
    </lineage>
</organism>
<gene>
    <name evidence="11" type="ORF">MLIT_18780</name>
</gene>
<reference evidence="11 12" key="1">
    <citation type="journal article" date="2019" name="Emerg. Microbes Infect.">
        <title>Comprehensive subspecies identification of 175 nontuberculous mycobacteria species based on 7547 genomic profiles.</title>
        <authorList>
            <person name="Matsumoto Y."/>
            <person name="Kinjo T."/>
            <person name="Motooka D."/>
            <person name="Nabeya D."/>
            <person name="Jung N."/>
            <person name="Uechi K."/>
            <person name="Horii T."/>
            <person name="Iida T."/>
            <person name="Fujita J."/>
            <person name="Nakamura S."/>
        </authorList>
    </citation>
    <scope>NUCLEOTIDE SEQUENCE [LARGE SCALE GENOMIC DNA]</scope>
    <source>
        <strain evidence="11 12">JCM 17423</strain>
    </source>
</reference>
<dbReference type="PROSITE" id="PS00216">
    <property type="entry name" value="SUGAR_TRANSPORT_1"/>
    <property type="match status" value="1"/>
</dbReference>
<accession>A0AAD1IK68</accession>
<evidence type="ECO:0000256" key="7">
    <source>
        <dbReference type="ARBA" id="ARBA00044273"/>
    </source>
</evidence>
<feature type="transmembrane region" description="Helical" evidence="9">
    <location>
        <begin position="117"/>
        <end position="138"/>
    </location>
</feature>
<evidence type="ECO:0000256" key="6">
    <source>
        <dbReference type="ARBA" id="ARBA00023136"/>
    </source>
</evidence>
<evidence type="ECO:0000256" key="3">
    <source>
        <dbReference type="ARBA" id="ARBA00022519"/>
    </source>
</evidence>
<keyword evidence="5 9" id="KW-1133">Transmembrane helix</keyword>
<feature type="transmembrane region" description="Helical" evidence="9">
    <location>
        <begin position="60"/>
        <end position="79"/>
    </location>
</feature>
<feature type="transmembrane region" description="Helical" evidence="9">
    <location>
        <begin position="241"/>
        <end position="259"/>
    </location>
</feature>
<keyword evidence="3" id="KW-0997">Cell inner membrane</keyword>
<dbReference type="GO" id="GO:0005886">
    <property type="term" value="C:plasma membrane"/>
    <property type="evidence" value="ECO:0007669"/>
    <property type="project" value="UniProtKB-SubCell"/>
</dbReference>
<feature type="transmembrane region" description="Helical" evidence="9">
    <location>
        <begin position="177"/>
        <end position="196"/>
    </location>
</feature>
<dbReference type="RefSeq" id="WP_134052124.1">
    <property type="nucleotide sequence ID" value="NZ_AP022586.1"/>
</dbReference>
<keyword evidence="6 9" id="KW-0472">Membrane</keyword>
<dbReference type="InterPro" id="IPR005829">
    <property type="entry name" value="Sugar_transporter_CS"/>
</dbReference>
<feature type="transmembrane region" description="Helical" evidence="9">
    <location>
        <begin position="385"/>
        <end position="407"/>
    </location>
</feature>
<evidence type="ECO:0000313" key="12">
    <source>
        <dbReference type="Proteomes" id="UP000466607"/>
    </source>
</evidence>
<dbReference type="PANTHER" id="PTHR23501:SF191">
    <property type="entry name" value="VACUOLAR BASIC AMINO ACID TRANSPORTER 4"/>
    <property type="match status" value="1"/>
</dbReference>
<dbReference type="InterPro" id="IPR020846">
    <property type="entry name" value="MFS_dom"/>
</dbReference>
<keyword evidence="4 9" id="KW-0812">Transmembrane</keyword>
<evidence type="ECO:0000256" key="1">
    <source>
        <dbReference type="ARBA" id="ARBA00004429"/>
    </source>
</evidence>
<feature type="transmembrane region" description="Helical" evidence="9">
    <location>
        <begin position="343"/>
        <end position="359"/>
    </location>
</feature>
<feature type="transmembrane region" description="Helical" evidence="9">
    <location>
        <begin position="145"/>
        <end position="171"/>
    </location>
</feature>
<feature type="transmembrane region" description="Helical" evidence="9">
    <location>
        <begin position="414"/>
        <end position="440"/>
    </location>
</feature>
<feature type="domain" description="Major facilitator superfamily (MFS) profile" evidence="10">
    <location>
        <begin position="18"/>
        <end position="503"/>
    </location>
</feature>
<evidence type="ECO:0000256" key="2">
    <source>
        <dbReference type="ARBA" id="ARBA00022448"/>
    </source>
</evidence>
<feature type="transmembrane region" description="Helical" evidence="9">
    <location>
        <begin position="480"/>
        <end position="498"/>
    </location>
</feature>
<dbReference type="Gene3D" id="1.20.1720.10">
    <property type="entry name" value="Multidrug resistance protein D"/>
    <property type="match status" value="1"/>
</dbReference>
<proteinExistence type="predicted"/>
<dbReference type="SUPFAM" id="SSF103473">
    <property type="entry name" value="MFS general substrate transporter"/>
    <property type="match status" value="1"/>
</dbReference>
<feature type="transmembrane region" description="Helical" evidence="9">
    <location>
        <begin position="17"/>
        <end position="40"/>
    </location>
</feature>
<evidence type="ECO:0000256" key="4">
    <source>
        <dbReference type="ARBA" id="ARBA00022692"/>
    </source>
</evidence>
<evidence type="ECO:0000259" key="10">
    <source>
        <dbReference type="PROSITE" id="PS50850"/>
    </source>
</evidence>
<dbReference type="EMBL" id="AP022586">
    <property type="protein sequence ID" value="BBY16286.1"/>
    <property type="molecule type" value="Genomic_DNA"/>
</dbReference>
<evidence type="ECO:0000256" key="5">
    <source>
        <dbReference type="ARBA" id="ARBA00022989"/>
    </source>
</evidence>
<keyword evidence="12" id="KW-1185">Reference proteome</keyword>
<feature type="transmembrane region" description="Helical" evidence="9">
    <location>
        <begin position="86"/>
        <end position="105"/>
    </location>
</feature>